<dbReference type="GO" id="GO:0005886">
    <property type="term" value="C:plasma membrane"/>
    <property type="evidence" value="ECO:0007669"/>
    <property type="project" value="UniProtKB-SubCell"/>
</dbReference>
<dbReference type="Pfam" id="PF03916">
    <property type="entry name" value="NrfD"/>
    <property type="match status" value="1"/>
</dbReference>
<organism evidence="9 11">
    <name type="scientific">Eggerthella sinensis</name>
    <dbReference type="NCBI Taxonomy" id="242230"/>
    <lineage>
        <taxon>Bacteria</taxon>
        <taxon>Bacillati</taxon>
        <taxon>Actinomycetota</taxon>
        <taxon>Coriobacteriia</taxon>
        <taxon>Eggerthellales</taxon>
        <taxon>Eggerthellaceae</taxon>
        <taxon>Eggerthella</taxon>
    </lineage>
</organism>
<feature type="transmembrane region" description="Helical" evidence="7">
    <location>
        <begin position="67"/>
        <end position="85"/>
    </location>
</feature>
<comment type="similarity">
    <text evidence="2">Belongs to the NrfD family.</text>
</comment>
<feature type="transmembrane region" description="Helical" evidence="7">
    <location>
        <begin position="105"/>
        <end position="126"/>
    </location>
</feature>
<reference evidence="8 10" key="1">
    <citation type="journal article" date="2018" name="Elife">
        <title>Discovery and characterization of a prevalent human gut bacterial enzyme sufficient for the inactivation of a family of plant toxins.</title>
        <authorList>
            <person name="Koppel N."/>
            <person name="Bisanz J.E."/>
            <person name="Pandelia M.E."/>
            <person name="Turnbaugh P.J."/>
            <person name="Balskus E.P."/>
        </authorList>
    </citation>
    <scope>NUCLEOTIDE SEQUENCE [LARGE SCALE GENOMIC DNA]</scope>
    <source>
        <strain evidence="8 10">DSM 16107</strain>
    </source>
</reference>
<feature type="transmembrane region" description="Helical" evidence="7">
    <location>
        <begin position="284"/>
        <end position="307"/>
    </location>
</feature>
<comment type="caution">
    <text evidence="9">The sequence shown here is derived from an EMBL/GenBank/DDBJ whole genome shotgun (WGS) entry which is preliminary data.</text>
</comment>
<keyword evidence="4 7" id="KW-0812">Transmembrane</keyword>
<dbReference type="Gene3D" id="1.20.1630.10">
    <property type="entry name" value="Formate dehydrogenase/DMSO reductase domain"/>
    <property type="match status" value="1"/>
</dbReference>
<evidence type="ECO:0000256" key="1">
    <source>
        <dbReference type="ARBA" id="ARBA00004651"/>
    </source>
</evidence>
<evidence type="ECO:0000256" key="5">
    <source>
        <dbReference type="ARBA" id="ARBA00022989"/>
    </source>
</evidence>
<feature type="transmembrane region" description="Helical" evidence="7">
    <location>
        <begin position="250"/>
        <end position="272"/>
    </location>
</feature>
<evidence type="ECO:0000313" key="11">
    <source>
        <dbReference type="Proteomes" id="UP000270112"/>
    </source>
</evidence>
<evidence type="ECO:0000313" key="9">
    <source>
        <dbReference type="EMBL" id="RNM40329.1"/>
    </source>
</evidence>
<sequence>MITCYTNRDMLIGRGSAVVFGWYIVAYLFLAGAGGGAFFAAASACVWDAVRRSDASERLARTCQAGFYAAPCLMVLAAVFLLLDLGNAERAWLVAVMPFQSVMSVGAWLVALLTAASGALALYGLIAGSVPRAFQWACCVVGGVCAVGVMGYTGLLLSDMVSIDFWHTPWLIALFVVSSLSCGVAAIVTLDATLAPPSYDVSAALWRAGAALGVVEACVLAAFLLTQAGFTETARASCDLLLTGSLAPAFWGGVCTLGLAVPLAVHAASGLMPLRPAMLGSSTCVLVGGLLLRYCIVAAASFTPMALSAI</sequence>
<evidence type="ECO:0000313" key="8">
    <source>
        <dbReference type="EMBL" id="RDB70822.1"/>
    </source>
</evidence>
<evidence type="ECO:0000256" key="2">
    <source>
        <dbReference type="ARBA" id="ARBA00008929"/>
    </source>
</evidence>
<dbReference type="InterPro" id="IPR005614">
    <property type="entry name" value="NrfD-like"/>
</dbReference>
<keyword evidence="3" id="KW-1003">Cell membrane</keyword>
<keyword evidence="6 7" id="KW-0472">Membrane</keyword>
<dbReference type="InterPro" id="IPR052049">
    <property type="entry name" value="Electron_transfer_protein"/>
</dbReference>
<dbReference type="PANTHER" id="PTHR34856">
    <property type="entry name" value="PROTEIN NRFD"/>
    <property type="match status" value="1"/>
</dbReference>
<comment type="subcellular location">
    <subcellularLocation>
        <location evidence="1">Cell membrane</location>
        <topology evidence="1">Multi-pass membrane protein</topology>
    </subcellularLocation>
</comment>
<feature type="transmembrane region" description="Helical" evidence="7">
    <location>
        <begin position="204"/>
        <end position="230"/>
    </location>
</feature>
<keyword evidence="10" id="KW-1185">Reference proteome</keyword>
<dbReference type="EMBL" id="QICC01000089">
    <property type="protein sequence ID" value="RNM40329.1"/>
    <property type="molecule type" value="Genomic_DNA"/>
</dbReference>
<evidence type="ECO:0008006" key="12">
    <source>
        <dbReference type="Google" id="ProtNLM"/>
    </source>
</evidence>
<evidence type="ECO:0000256" key="7">
    <source>
        <dbReference type="SAM" id="Phobius"/>
    </source>
</evidence>
<reference evidence="11" key="2">
    <citation type="submission" date="2018-05" db="EMBL/GenBank/DDBJ databases">
        <title>Genome Sequencing of selected type strains of the family Eggerthellaceae.</title>
        <authorList>
            <person name="Danylec N."/>
            <person name="Stoll D.A."/>
            <person name="Doetsch A."/>
            <person name="Huch M."/>
        </authorList>
    </citation>
    <scope>NUCLEOTIDE SEQUENCE [LARGE SCALE GENOMIC DNA]</scope>
    <source>
        <strain evidence="11">DSM 16107</strain>
    </source>
</reference>
<protein>
    <recommendedName>
        <fullName evidence="12">Polysulfide reductase</fullName>
    </recommendedName>
</protein>
<feature type="transmembrane region" description="Helical" evidence="7">
    <location>
        <begin position="20"/>
        <end position="47"/>
    </location>
</feature>
<accession>A0A3N0ITJ5</accession>
<dbReference type="Proteomes" id="UP000270112">
    <property type="component" value="Unassembled WGS sequence"/>
</dbReference>
<keyword evidence="5 7" id="KW-1133">Transmembrane helix</keyword>
<feature type="transmembrane region" description="Helical" evidence="7">
    <location>
        <begin position="133"/>
        <end position="158"/>
    </location>
</feature>
<dbReference type="AlphaFoldDB" id="A0A3N0ITJ5"/>
<dbReference type="EMBL" id="PPTT01000004">
    <property type="protein sequence ID" value="RDB70822.1"/>
    <property type="molecule type" value="Genomic_DNA"/>
</dbReference>
<feature type="transmembrane region" description="Helical" evidence="7">
    <location>
        <begin position="170"/>
        <end position="192"/>
    </location>
</feature>
<reference evidence="9" key="3">
    <citation type="journal article" date="2019" name="Microbiol. Resour. Announc.">
        <title>Draft Genome Sequences of Type Strains of Gordonibacter faecihominis, Paraeggerthella hongkongensis, Parvibacter caecicola,Slackia equolifaciens, Slackia faecicanis, and Slackia isoflavoniconvertens.</title>
        <authorList>
            <person name="Danylec N."/>
            <person name="Stoll D.A."/>
            <person name="Dotsch A."/>
            <person name="Huch M."/>
        </authorList>
    </citation>
    <scope>NUCLEOTIDE SEQUENCE</scope>
    <source>
        <strain evidence="9">DSM 16107</strain>
    </source>
</reference>
<evidence type="ECO:0000256" key="6">
    <source>
        <dbReference type="ARBA" id="ARBA00023136"/>
    </source>
</evidence>
<evidence type="ECO:0000313" key="10">
    <source>
        <dbReference type="Proteomes" id="UP000253817"/>
    </source>
</evidence>
<name>A0A3N0ITJ5_9ACTN</name>
<evidence type="ECO:0000256" key="4">
    <source>
        <dbReference type="ARBA" id="ARBA00022692"/>
    </source>
</evidence>
<gene>
    <name evidence="8" type="ORF">C1876_03695</name>
    <name evidence="9" type="ORF">DMP09_14790</name>
</gene>
<proteinExistence type="inferred from homology"/>
<dbReference type="PANTHER" id="PTHR34856:SF2">
    <property type="entry name" value="PROTEIN NRFD"/>
    <property type="match status" value="1"/>
</dbReference>
<evidence type="ECO:0000256" key="3">
    <source>
        <dbReference type="ARBA" id="ARBA00022475"/>
    </source>
</evidence>
<dbReference type="Proteomes" id="UP000253817">
    <property type="component" value="Unassembled WGS sequence"/>
</dbReference>